<dbReference type="Proteomes" id="UP001597448">
    <property type="component" value="Unassembled WGS sequence"/>
</dbReference>
<dbReference type="RefSeq" id="WP_209993495.1">
    <property type="nucleotide sequence ID" value="NZ_JBHSVQ010000001.1"/>
</dbReference>
<reference evidence="2" key="1">
    <citation type="journal article" date="2019" name="Int. J. Syst. Evol. Microbiol.">
        <title>The Global Catalogue of Microorganisms (GCM) 10K type strain sequencing project: providing services to taxonomists for standard genome sequencing and annotation.</title>
        <authorList>
            <consortium name="The Broad Institute Genomics Platform"/>
            <consortium name="The Broad Institute Genome Sequencing Center for Infectious Disease"/>
            <person name="Wu L."/>
            <person name="Ma J."/>
        </authorList>
    </citation>
    <scope>NUCLEOTIDE SEQUENCE [LARGE SCALE GENOMIC DNA]</scope>
    <source>
        <strain evidence="2">CCM 8725</strain>
    </source>
</reference>
<proteinExistence type="predicted"/>
<gene>
    <name evidence="1" type="ORF">ACFSX3_25260</name>
</gene>
<keyword evidence="2" id="KW-1185">Reference proteome</keyword>
<dbReference type="EMBL" id="JBHUKY010000058">
    <property type="protein sequence ID" value="MFD2413198.1"/>
    <property type="molecule type" value="Genomic_DNA"/>
</dbReference>
<accession>A0ABW5FDT3</accession>
<protein>
    <submittedName>
        <fullName evidence="1">Uncharacterized protein</fullName>
    </submittedName>
</protein>
<name>A0ABW5FDT3_9BACL</name>
<organism evidence="1 2">
    <name type="scientific">Paenibacillus rhizoplanae</name>
    <dbReference type="NCBI Taxonomy" id="1917181"/>
    <lineage>
        <taxon>Bacteria</taxon>
        <taxon>Bacillati</taxon>
        <taxon>Bacillota</taxon>
        <taxon>Bacilli</taxon>
        <taxon>Bacillales</taxon>
        <taxon>Paenibacillaceae</taxon>
        <taxon>Paenibacillus</taxon>
    </lineage>
</organism>
<sequence>MKWGEITELHPSRFVLVEAIKASSNNRMRQLEDMAVIQDYDNPQEAWSGYKKLHKLHPNRELYVFHTSRNDVEVVEEFFSGVRQRI</sequence>
<evidence type="ECO:0000313" key="2">
    <source>
        <dbReference type="Proteomes" id="UP001597448"/>
    </source>
</evidence>
<evidence type="ECO:0000313" key="1">
    <source>
        <dbReference type="EMBL" id="MFD2413198.1"/>
    </source>
</evidence>
<comment type="caution">
    <text evidence="1">The sequence shown here is derived from an EMBL/GenBank/DDBJ whole genome shotgun (WGS) entry which is preliminary data.</text>
</comment>